<feature type="region of interest" description="Disordered" evidence="1">
    <location>
        <begin position="106"/>
        <end position="138"/>
    </location>
</feature>
<feature type="compositionally biased region" description="Low complexity" evidence="1">
    <location>
        <begin position="449"/>
        <end position="461"/>
    </location>
</feature>
<dbReference type="Proteomes" id="UP000095192">
    <property type="component" value="Unassembled WGS sequence"/>
</dbReference>
<keyword evidence="2" id="KW-0808">Transferase</keyword>
<feature type="compositionally biased region" description="Low complexity" evidence="1">
    <location>
        <begin position="312"/>
        <end position="333"/>
    </location>
</feature>
<dbReference type="AlphaFoldDB" id="A0A1D3D602"/>
<feature type="region of interest" description="Disordered" evidence="1">
    <location>
        <begin position="1"/>
        <end position="24"/>
    </location>
</feature>
<dbReference type="InParanoid" id="A0A1D3D602"/>
<feature type="region of interest" description="Disordered" evidence="1">
    <location>
        <begin position="218"/>
        <end position="245"/>
    </location>
</feature>
<evidence type="ECO:0000313" key="2">
    <source>
        <dbReference type="EMBL" id="OEH78884.1"/>
    </source>
</evidence>
<evidence type="ECO:0000256" key="1">
    <source>
        <dbReference type="SAM" id="MobiDB-lite"/>
    </source>
</evidence>
<proteinExistence type="predicted"/>
<keyword evidence="3" id="KW-1185">Reference proteome</keyword>
<protein>
    <submittedName>
        <fullName evidence="2">Mannose-1-phosphate guanylyltransferase</fullName>
    </submittedName>
</protein>
<dbReference type="VEuPathDB" id="ToxoDB:cyc_08839"/>
<feature type="compositionally biased region" description="Acidic residues" evidence="1">
    <location>
        <begin position="233"/>
        <end position="242"/>
    </location>
</feature>
<feature type="region of interest" description="Disordered" evidence="1">
    <location>
        <begin position="303"/>
        <end position="345"/>
    </location>
</feature>
<accession>A0A1D3D602</accession>
<name>A0A1D3D602_9EIME</name>
<evidence type="ECO:0000313" key="3">
    <source>
        <dbReference type="Proteomes" id="UP000095192"/>
    </source>
</evidence>
<dbReference type="GO" id="GO:0016779">
    <property type="term" value="F:nucleotidyltransferase activity"/>
    <property type="evidence" value="ECO:0007669"/>
    <property type="project" value="UniProtKB-KW"/>
</dbReference>
<reference evidence="2 3" key="1">
    <citation type="journal article" date="2016" name="BMC Genomics">
        <title>Comparative genomics reveals Cyclospora cayetanensis possesses coccidia-like metabolism and invasion components but unique surface antigens.</title>
        <authorList>
            <person name="Liu S."/>
            <person name="Wang L."/>
            <person name="Zheng H."/>
            <person name="Xu Z."/>
            <person name="Roellig D.M."/>
            <person name="Li N."/>
            <person name="Frace M.A."/>
            <person name="Tang K."/>
            <person name="Arrowood M.J."/>
            <person name="Moss D.M."/>
            <person name="Zhang L."/>
            <person name="Feng Y."/>
            <person name="Xiao L."/>
        </authorList>
    </citation>
    <scope>NUCLEOTIDE SEQUENCE [LARGE SCALE GENOMIC DNA]</scope>
    <source>
        <strain evidence="2 3">CHN_HEN01</strain>
    </source>
</reference>
<comment type="caution">
    <text evidence="2">The sequence shown here is derived from an EMBL/GenBank/DDBJ whole genome shotgun (WGS) entry which is preliminary data.</text>
</comment>
<feature type="compositionally biased region" description="Low complexity" evidence="1">
    <location>
        <begin position="683"/>
        <end position="698"/>
    </location>
</feature>
<organism evidence="2 3">
    <name type="scientific">Cyclospora cayetanensis</name>
    <dbReference type="NCBI Taxonomy" id="88456"/>
    <lineage>
        <taxon>Eukaryota</taxon>
        <taxon>Sar</taxon>
        <taxon>Alveolata</taxon>
        <taxon>Apicomplexa</taxon>
        <taxon>Conoidasida</taxon>
        <taxon>Coccidia</taxon>
        <taxon>Eucoccidiorida</taxon>
        <taxon>Eimeriorina</taxon>
        <taxon>Eimeriidae</taxon>
        <taxon>Cyclospora</taxon>
    </lineage>
</organism>
<feature type="region of interest" description="Disordered" evidence="1">
    <location>
        <begin position="449"/>
        <end position="481"/>
    </location>
</feature>
<sequence>MRVFGQRRLPVSESGRSENSSCGGSRKVWNTVVRESLERFLFEGCAVEAALLGSCNCPVNSSNCCDCDGCMRAAAAGGQYAPSSAAVLRQLLTLPELFAAAGEGLEGGAPGNQEAIRGGSPMEQGEASSPSREQQHQHMTLENHVKLTFCLLRFLLHIAAARTESAATRGVVLGDWEAGQLMEGIHLRLLSAEETLRCCGMAAAEGFAAAALGRGPQGGGALGDRGPARLACEEDDDEDEEAPSGGERALFFRALRDPGLLSRCRQLLPLLSVFIANEASEGAHWGGPWALGDPRPVLCDVLHSSDEGSPVEASLEASSSASTAKRAASAGGAPPQEVAVPVPTGPSPTIVDGGFALPAAASLLQAARYSLRGPSADAAERRDPVTQCLLGRRQAAAKLPSDPPGKEAVGAPQEAVADSHGAPSHVAVVLDPEDTEEETDEDEACLAQLPDLQPLLQGRPLAPVSGGSREGTGAPPGGPQTLWQALEWLLGNPVLSDVCPAATAAAAGDPLKRGPQGSAARAPSQRLMREAAAAQAVTRIAVLQVQRYLQWNPLGLPTGCLQGAPDEVRAVEGSVTGFITDQMEDAVALPLLQALLGLDCSLQPALLKPLVTAAASAVFAAYFPLLLRQLGQLLLHQQSSISQKLLLLQALQRAARWLRDGAPRDGRALYTDNSLPKKPPKPSQLKQANSQEEQPQQGDYGGPPGPNPLDCEQPEGPQPLAPPQKEQQRQMQARFLSEVRVRRFARPSVPLRGAINLFAPLMEASLGALEGFCAPGAPQSQGAPPAVAASERQVCFCTSGGTPIEIYAGELSAFWGVLARLFLGGFSPPGCSNTKPQQAWVSWMQGRKLEGENATLPPETSCGGFEGVTDALAITAKTDPDESCRYMASALLAEWLHHSREETAAMWEAVGAP</sequence>
<feature type="region of interest" description="Disordered" evidence="1">
    <location>
        <begin position="665"/>
        <end position="732"/>
    </location>
</feature>
<gene>
    <name evidence="2" type="ORF">cyc_08839</name>
</gene>
<keyword evidence="2" id="KW-0548">Nucleotidyltransferase</keyword>
<feature type="region of interest" description="Disordered" evidence="1">
    <location>
        <begin position="394"/>
        <end position="424"/>
    </location>
</feature>
<dbReference type="EMBL" id="JROU02000586">
    <property type="protein sequence ID" value="OEH78884.1"/>
    <property type="molecule type" value="Genomic_DNA"/>
</dbReference>